<keyword evidence="2 9" id="KW-0812">Transmembrane</keyword>
<reference evidence="11 12" key="1">
    <citation type="submission" date="2024-02" db="EMBL/GenBank/DDBJ databases">
        <title>Chromosome-level genome assembly of the Eurasian Minnow (Phoxinus phoxinus).</title>
        <authorList>
            <person name="Oriowo T.O."/>
            <person name="Martin S."/>
            <person name="Stange M."/>
            <person name="Chrysostomakis Y."/>
            <person name="Brown T."/>
            <person name="Winkler S."/>
            <person name="Kukowka S."/>
            <person name="Myers E.W."/>
            <person name="Bohne A."/>
        </authorList>
    </citation>
    <scope>NUCLEOTIDE SEQUENCE [LARGE SCALE GENOMIC DNA]</scope>
    <source>
        <strain evidence="11">ZFMK-TIS-60720</strain>
        <tissue evidence="11">Whole Organism</tissue>
    </source>
</reference>
<dbReference type="Proteomes" id="UP001364617">
    <property type="component" value="Unassembled WGS sequence"/>
</dbReference>
<dbReference type="SMART" id="SM00184">
    <property type="entry name" value="RING"/>
    <property type="match status" value="1"/>
</dbReference>
<accession>A0AAN9CNQ0</accession>
<dbReference type="GO" id="GO:0008270">
    <property type="term" value="F:zinc ion binding"/>
    <property type="evidence" value="ECO:0007669"/>
    <property type="project" value="UniProtKB-KW"/>
</dbReference>
<evidence type="ECO:0000313" key="12">
    <source>
        <dbReference type="Proteomes" id="UP001364617"/>
    </source>
</evidence>
<evidence type="ECO:0000256" key="6">
    <source>
        <dbReference type="ARBA" id="ARBA00022989"/>
    </source>
</evidence>
<evidence type="ECO:0000256" key="1">
    <source>
        <dbReference type="ARBA" id="ARBA00004370"/>
    </source>
</evidence>
<keyword evidence="6 9" id="KW-1133">Transmembrane helix</keyword>
<feature type="domain" description="RING-type" evidence="10">
    <location>
        <begin position="103"/>
        <end position="144"/>
    </location>
</feature>
<gene>
    <name evidence="11" type="ORF">R3I93_015743</name>
</gene>
<dbReference type="FunFam" id="3.30.40.10:FF:000009">
    <property type="entry name" value="E3 ubiquitin-protein ligase RNF130"/>
    <property type="match status" value="1"/>
</dbReference>
<proteinExistence type="predicted"/>
<comment type="caution">
    <text evidence="11">The sequence shown here is derived from an EMBL/GenBank/DDBJ whole genome shotgun (WGS) entry which is preliminary data.</text>
</comment>
<dbReference type="SUPFAM" id="SSF57850">
    <property type="entry name" value="RING/U-box"/>
    <property type="match status" value="1"/>
</dbReference>
<evidence type="ECO:0000256" key="8">
    <source>
        <dbReference type="PROSITE-ProRule" id="PRU00175"/>
    </source>
</evidence>
<evidence type="ECO:0000256" key="5">
    <source>
        <dbReference type="ARBA" id="ARBA00022833"/>
    </source>
</evidence>
<evidence type="ECO:0000259" key="10">
    <source>
        <dbReference type="PROSITE" id="PS50089"/>
    </source>
</evidence>
<dbReference type="InterPro" id="IPR001841">
    <property type="entry name" value="Znf_RING"/>
</dbReference>
<evidence type="ECO:0000256" key="3">
    <source>
        <dbReference type="ARBA" id="ARBA00022723"/>
    </source>
</evidence>
<name>A0AAN9CNQ0_9TELE</name>
<dbReference type="InterPro" id="IPR051073">
    <property type="entry name" value="ZNRF3_Arkadia_E3_ligases"/>
</dbReference>
<evidence type="ECO:0000256" key="2">
    <source>
        <dbReference type="ARBA" id="ARBA00022692"/>
    </source>
</evidence>
<dbReference type="InterPro" id="IPR013083">
    <property type="entry name" value="Znf_RING/FYVE/PHD"/>
</dbReference>
<dbReference type="Pfam" id="PF13639">
    <property type="entry name" value="zf-RING_2"/>
    <property type="match status" value="1"/>
</dbReference>
<dbReference type="EMBL" id="JAYKXH010000016">
    <property type="protein sequence ID" value="KAK7141694.1"/>
    <property type="molecule type" value="Genomic_DNA"/>
</dbReference>
<dbReference type="PANTHER" id="PTHR16200">
    <property type="entry name" value="RING ZINC FINGER"/>
    <property type="match status" value="1"/>
</dbReference>
<evidence type="ECO:0000256" key="4">
    <source>
        <dbReference type="ARBA" id="ARBA00022771"/>
    </source>
</evidence>
<keyword evidence="3" id="KW-0479">Metal-binding</keyword>
<keyword evidence="4 8" id="KW-0863">Zinc-finger</keyword>
<keyword evidence="5" id="KW-0862">Zinc</keyword>
<protein>
    <recommendedName>
        <fullName evidence="10">RING-type domain-containing protein</fullName>
    </recommendedName>
</protein>
<keyword evidence="12" id="KW-1185">Reference proteome</keyword>
<dbReference type="Gene3D" id="3.30.40.10">
    <property type="entry name" value="Zinc/RING finger domain, C3HC4 (zinc finger)"/>
    <property type="match status" value="1"/>
</dbReference>
<dbReference type="PROSITE" id="PS50089">
    <property type="entry name" value="ZF_RING_2"/>
    <property type="match status" value="1"/>
</dbReference>
<organism evidence="11 12">
    <name type="scientific">Phoxinus phoxinus</name>
    <name type="common">Eurasian minnow</name>
    <dbReference type="NCBI Taxonomy" id="58324"/>
    <lineage>
        <taxon>Eukaryota</taxon>
        <taxon>Metazoa</taxon>
        <taxon>Chordata</taxon>
        <taxon>Craniata</taxon>
        <taxon>Vertebrata</taxon>
        <taxon>Euteleostomi</taxon>
        <taxon>Actinopterygii</taxon>
        <taxon>Neopterygii</taxon>
        <taxon>Teleostei</taxon>
        <taxon>Ostariophysi</taxon>
        <taxon>Cypriniformes</taxon>
        <taxon>Leuciscidae</taxon>
        <taxon>Phoxininae</taxon>
        <taxon>Phoxinus</taxon>
    </lineage>
</organism>
<comment type="subcellular location">
    <subcellularLocation>
        <location evidence="1">Membrane</location>
    </subcellularLocation>
</comment>
<feature type="transmembrane region" description="Helical" evidence="9">
    <location>
        <begin position="38"/>
        <end position="59"/>
    </location>
</feature>
<evidence type="ECO:0000256" key="9">
    <source>
        <dbReference type="SAM" id="Phobius"/>
    </source>
</evidence>
<evidence type="ECO:0000256" key="7">
    <source>
        <dbReference type="ARBA" id="ARBA00023136"/>
    </source>
</evidence>
<dbReference type="GO" id="GO:0016020">
    <property type="term" value="C:membrane"/>
    <property type="evidence" value="ECO:0007669"/>
    <property type="project" value="UniProtKB-SubCell"/>
</dbReference>
<sequence>MVGNILGTEITNLIKNGSDVYMAIAVANAHGLWFSATWAYALPFAFIGITIITYLFYAFRDMNRLLRLAKREMKKETEKAIAKLQVRTLRTGDPEVDSEDTSCVVCTDSFTRNEQVTVLPCRHLYHKKCIEPWLLEHATCPMCKNNIFKSKIDEERDEPSSSSSPSNNSFCLATVMTVTSADQHNTLDSNIQTAESE</sequence>
<dbReference type="AlphaFoldDB" id="A0AAN9CNQ0"/>
<keyword evidence="7 9" id="KW-0472">Membrane</keyword>
<evidence type="ECO:0000313" key="11">
    <source>
        <dbReference type="EMBL" id="KAK7141694.1"/>
    </source>
</evidence>